<dbReference type="RefSeq" id="WP_345412124.1">
    <property type="nucleotide sequence ID" value="NZ_BAABGT010000007.1"/>
</dbReference>
<accession>A0ABP8RF85</accession>
<dbReference type="EMBL" id="BAABGT010000007">
    <property type="protein sequence ID" value="GAA4536882.1"/>
    <property type="molecule type" value="Genomic_DNA"/>
</dbReference>
<dbReference type="Proteomes" id="UP001501598">
    <property type="component" value="Unassembled WGS sequence"/>
</dbReference>
<protein>
    <recommendedName>
        <fullName evidence="4">ER-bound oxygenase mpaB/mpaB'/Rubber oxygenase catalytic domain-containing protein</fullName>
    </recommendedName>
</protein>
<organism evidence="2 3">
    <name type="scientific">Pseudonocardia xishanensis</name>
    <dbReference type="NCBI Taxonomy" id="630995"/>
    <lineage>
        <taxon>Bacteria</taxon>
        <taxon>Bacillati</taxon>
        <taxon>Actinomycetota</taxon>
        <taxon>Actinomycetes</taxon>
        <taxon>Pseudonocardiales</taxon>
        <taxon>Pseudonocardiaceae</taxon>
        <taxon>Pseudonocardia</taxon>
    </lineage>
</organism>
<evidence type="ECO:0008006" key="4">
    <source>
        <dbReference type="Google" id="ProtNLM"/>
    </source>
</evidence>
<name>A0ABP8RF85_9PSEU</name>
<reference evidence="3" key="1">
    <citation type="journal article" date="2019" name="Int. J. Syst. Evol. Microbiol.">
        <title>The Global Catalogue of Microorganisms (GCM) 10K type strain sequencing project: providing services to taxonomists for standard genome sequencing and annotation.</title>
        <authorList>
            <consortium name="The Broad Institute Genomics Platform"/>
            <consortium name="The Broad Institute Genome Sequencing Center for Infectious Disease"/>
            <person name="Wu L."/>
            <person name="Ma J."/>
        </authorList>
    </citation>
    <scope>NUCLEOTIDE SEQUENCE [LARGE SCALE GENOMIC DNA]</scope>
    <source>
        <strain evidence="3">JCM 17906</strain>
    </source>
</reference>
<sequence>MTLTAPELNPPAEVRKGDRWIKRRVSTLDAKRDYVEIVKLTTLFHVDEFFVDWAFTHIMCRATTGHSSKAITREGTGKLVNKADNRFDDTSHHFLVWNEWGPGSPQTTRSVDIINALHSKYQKIYPSAFDDQPLWVYVIAWEVAGIAILAREVLGLPELDDKEKEARSIWGHKLAESFTYTDGTPLSDHMPPLETFEDWIDFVHEYESQPWVPDANSTACANAVLDKFEQRHRWLPRSLARALVTTFWHDGQFECNGIARPTRFWRAAAKNYMRVHMVAMQLRPSPKESMVEKMLRETAERGRTLPPIMRASVGAGVESEDSSGGCPMGFGMVDPDKVHP</sequence>
<comment type="caution">
    <text evidence="2">The sequence shown here is derived from an EMBL/GenBank/DDBJ whole genome shotgun (WGS) entry which is preliminary data.</text>
</comment>
<feature type="region of interest" description="Disordered" evidence="1">
    <location>
        <begin position="316"/>
        <end position="340"/>
    </location>
</feature>
<evidence type="ECO:0000313" key="2">
    <source>
        <dbReference type="EMBL" id="GAA4536882.1"/>
    </source>
</evidence>
<proteinExistence type="predicted"/>
<evidence type="ECO:0000256" key="1">
    <source>
        <dbReference type="SAM" id="MobiDB-lite"/>
    </source>
</evidence>
<evidence type="ECO:0000313" key="3">
    <source>
        <dbReference type="Proteomes" id="UP001501598"/>
    </source>
</evidence>
<keyword evidence="3" id="KW-1185">Reference proteome</keyword>
<gene>
    <name evidence="2" type="ORF">GCM10023175_04390</name>
</gene>